<reference evidence="4 5" key="1">
    <citation type="submission" date="2015-01" db="EMBL/GenBank/DDBJ databases">
        <title>Genome Assembly of Bacillus badius MTCC 1458.</title>
        <authorList>
            <person name="Verma A."/>
            <person name="Khatri I."/>
            <person name="Mual P."/>
            <person name="Subramanian S."/>
            <person name="Krishnamurthi S."/>
        </authorList>
    </citation>
    <scope>NUCLEOTIDE SEQUENCE [LARGE SCALE GENOMIC DNA]</scope>
    <source>
        <strain evidence="4 5">MTCC 1458</strain>
    </source>
</reference>
<keyword evidence="1" id="KW-0175">Coiled coil</keyword>
<gene>
    <name evidence="4" type="ORF">SD77_3046</name>
</gene>
<keyword evidence="5" id="KW-1185">Reference proteome</keyword>
<feature type="chain" id="PRO_5046974241" evidence="3">
    <location>
        <begin position="30"/>
        <end position="228"/>
    </location>
</feature>
<dbReference type="SUPFAM" id="SSF46966">
    <property type="entry name" value="Spectrin repeat"/>
    <property type="match status" value="1"/>
</dbReference>
<feature type="compositionally biased region" description="Basic and acidic residues" evidence="2">
    <location>
        <begin position="36"/>
        <end position="51"/>
    </location>
</feature>
<feature type="signal peptide" evidence="3">
    <location>
        <begin position="1"/>
        <end position="29"/>
    </location>
</feature>
<feature type="coiled-coil region" evidence="1">
    <location>
        <begin position="66"/>
        <end position="133"/>
    </location>
</feature>
<proteinExistence type="predicted"/>
<evidence type="ECO:0000256" key="2">
    <source>
        <dbReference type="SAM" id="MobiDB-lite"/>
    </source>
</evidence>
<evidence type="ECO:0000313" key="5">
    <source>
        <dbReference type="Proteomes" id="UP000031982"/>
    </source>
</evidence>
<evidence type="ECO:0000313" key="4">
    <source>
        <dbReference type="EMBL" id="KIL79180.1"/>
    </source>
</evidence>
<organism evidence="4 5">
    <name type="scientific">Bacillus badius</name>
    <dbReference type="NCBI Taxonomy" id="1455"/>
    <lineage>
        <taxon>Bacteria</taxon>
        <taxon>Bacillati</taxon>
        <taxon>Bacillota</taxon>
        <taxon>Bacilli</taxon>
        <taxon>Bacillales</taxon>
        <taxon>Bacillaceae</taxon>
        <taxon>Pseudobacillus</taxon>
    </lineage>
</organism>
<sequence>MTKKKKASSILAMTLAAGTMFSVPVYGHAAQQNDVHPSEKQEWAKNADTKKHNGQTQQFQSIDQQLVKIEETLGAYKQEIDALNLETPAVKDGGQEQSAPEGMETHEEYKNKLTALENRLIAVNNRLDSLTVKGADTTEIEQRQQKVEVLQVELNTIVQTIIGEVQEEPGDRPDSEDNMETVSQTPRADSEEDRTSGETINHRLDELENRVGELERQAAPQNSQEATL</sequence>
<dbReference type="Proteomes" id="UP000031982">
    <property type="component" value="Unassembled WGS sequence"/>
</dbReference>
<accession>A0ABR5AWR0</accession>
<comment type="caution">
    <text evidence="4">The sequence shown here is derived from an EMBL/GenBank/DDBJ whole genome shotgun (WGS) entry which is preliminary data.</text>
</comment>
<evidence type="ECO:0000256" key="3">
    <source>
        <dbReference type="SAM" id="SignalP"/>
    </source>
</evidence>
<dbReference type="RefSeq" id="WP_041113429.1">
    <property type="nucleotide sequence ID" value="NZ_JARTHD010000001.1"/>
</dbReference>
<feature type="region of interest" description="Disordered" evidence="2">
    <location>
        <begin position="32"/>
        <end position="58"/>
    </location>
</feature>
<feature type="compositionally biased region" description="Basic and acidic residues" evidence="2">
    <location>
        <begin position="193"/>
        <end position="216"/>
    </location>
</feature>
<dbReference type="EMBL" id="JXLP01000003">
    <property type="protein sequence ID" value="KIL79180.1"/>
    <property type="molecule type" value="Genomic_DNA"/>
</dbReference>
<feature type="compositionally biased region" description="Polar residues" evidence="2">
    <location>
        <begin position="219"/>
        <end position="228"/>
    </location>
</feature>
<evidence type="ECO:0000256" key="1">
    <source>
        <dbReference type="SAM" id="Coils"/>
    </source>
</evidence>
<feature type="region of interest" description="Disordered" evidence="2">
    <location>
        <begin position="165"/>
        <end position="228"/>
    </location>
</feature>
<name>A0ABR5AWR0_BACBA</name>
<protein>
    <submittedName>
        <fullName evidence="4">Uncharacterized protein</fullName>
    </submittedName>
</protein>
<keyword evidence="3" id="KW-0732">Signal</keyword>